<evidence type="ECO:0000256" key="2">
    <source>
        <dbReference type="SAM" id="MobiDB-lite"/>
    </source>
</evidence>
<feature type="signal peptide" evidence="3">
    <location>
        <begin position="1"/>
        <end position="20"/>
    </location>
</feature>
<dbReference type="AlphaFoldDB" id="A0AAV4ZS92"/>
<gene>
    <name evidence="4" type="ORF">BHAOGJBA_4573</name>
</gene>
<feature type="coiled-coil region" evidence="1">
    <location>
        <begin position="244"/>
        <end position="288"/>
    </location>
</feature>
<keyword evidence="1" id="KW-0175">Coiled coil</keyword>
<organism evidence="4 5">
    <name type="scientific">Methylobacterium hispanicum</name>
    <dbReference type="NCBI Taxonomy" id="270350"/>
    <lineage>
        <taxon>Bacteria</taxon>
        <taxon>Pseudomonadati</taxon>
        <taxon>Pseudomonadota</taxon>
        <taxon>Alphaproteobacteria</taxon>
        <taxon>Hyphomicrobiales</taxon>
        <taxon>Methylobacteriaceae</taxon>
        <taxon>Methylobacterium</taxon>
    </lineage>
</organism>
<feature type="chain" id="PRO_5043484166" evidence="3">
    <location>
        <begin position="21"/>
        <end position="394"/>
    </location>
</feature>
<evidence type="ECO:0000256" key="3">
    <source>
        <dbReference type="SAM" id="SignalP"/>
    </source>
</evidence>
<proteinExistence type="predicted"/>
<keyword evidence="5" id="KW-1185">Reference proteome</keyword>
<evidence type="ECO:0000313" key="4">
    <source>
        <dbReference type="EMBL" id="GJD91029.1"/>
    </source>
</evidence>
<name>A0AAV4ZS92_9HYPH</name>
<reference evidence="4" key="2">
    <citation type="submission" date="2021-08" db="EMBL/GenBank/DDBJ databases">
        <authorList>
            <person name="Tani A."/>
            <person name="Ola A."/>
            <person name="Ogura Y."/>
            <person name="Katsura K."/>
            <person name="Hayashi T."/>
        </authorList>
    </citation>
    <scope>NUCLEOTIDE SEQUENCE</scope>
    <source>
        <strain evidence="4">DSM 16372</strain>
    </source>
</reference>
<keyword evidence="3" id="KW-0732">Signal</keyword>
<comment type="caution">
    <text evidence="4">The sequence shown here is derived from an EMBL/GenBank/DDBJ whole genome shotgun (WGS) entry which is preliminary data.</text>
</comment>
<sequence>MGRLMLVALVATVAATEARAEPDYVAQASQLSCSALTRRTVDSRAWRQGGTPDGSPDAPFGVPVYAWTKDVWRAFQNRAVECNKDKQAIEGSVITALISSSYRENGALAEQAAEGRDGLRSWKLSILNGARNAIDAGGTTEELSAKLDGLRRLAAAPPSTASAKRGGVRGTNAGGTPIAQADIDEVNAALLKLEDKIRSSRLAEAEAWEKGKSDRDAKAEADRADAARRAADDARIQRFMREKAEAEATQRAEVEAKLRREERDKAEAKRAEDERLKVEREARLAAEKAEETKLANERMAKACPSLQAKNAYYDGRMKRSMELGEKLKNAPEISLNGPGPACPFLNDQISIYREMHDDLYACLGSGEPQVKQAVENMTGMVMLFTQQKQGIGCP</sequence>
<dbReference type="Proteomes" id="UP001055247">
    <property type="component" value="Unassembled WGS sequence"/>
</dbReference>
<evidence type="ECO:0000313" key="5">
    <source>
        <dbReference type="Proteomes" id="UP001055247"/>
    </source>
</evidence>
<feature type="region of interest" description="Disordered" evidence="2">
    <location>
        <begin position="205"/>
        <end position="232"/>
    </location>
</feature>
<feature type="region of interest" description="Disordered" evidence="2">
    <location>
        <begin position="156"/>
        <end position="177"/>
    </location>
</feature>
<accession>A0AAV4ZS92</accession>
<reference evidence="4" key="1">
    <citation type="journal article" date="2016" name="Front. Microbiol.">
        <title>Genome Sequence of the Piezophilic, Mesophilic Sulfate-Reducing Bacterium Desulfovibrio indicus J2T.</title>
        <authorList>
            <person name="Cao J."/>
            <person name="Maignien L."/>
            <person name="Shao Z."/>
            <person name="Alain K."/>
            <person name="Jebbar M."/>
        </authorList>
    </citation>
    <scope>NUCLEOTIDE SEQUENCE</scope>
    <source>
        <strain evidence="4">DSM 16372</strain>
    </source>
</reference>
<dbReference type="EMBL" id="BPQO01000023">
    <property type="protein sequence ID" value="GJD91029.1"/>
    <property type="molecule type" value="Genomic_DNA"/>
</dbReference>
<evidence type="ECO:0000256" key="1">
    <source>
        <dbReference type="SAM" id="Coils"/>
    </source>
</evidence>
<protein>
    <submittedName>
        <fullName evidence="4">Uncharacterized protein</fullName>
    </submittedName>
</protein>